<feature type="non-terminal residue" evidence="1">
    <location>
        <position position="39"/>
    </location>
</feature>
<dbReference type="AlphaFoldDB" id="A0A087TCL3"/>
<evidence type="ECO:0000313" key="1">
    <source>
        <dbReference type="EMBL" id="KFM62852.1"/>
    </source>
</evidence>
<proteinExistence type="predicted"/>
<reference evidence="1 2" key="1">
    <citation type="submission" date="2013-11" db="EMBL/GenBank/DDBJ databases">
        <title>Genome sequencing of Stegodyphus mimosarum.</title>
        <authorList>
            <person name="Bechsgaard J."/>
        </authorList>
    </citation>
    <scope>NUCLEOTIDE SEQUENCE [LARGE SCALE GENOMIC DNA]</scope>
</reference>
<gene>
    <name evidence="1" type="ORF">X975_26602</name>
</gene>
<accession>A0A087TCL3</accession>
<sequence>MDEFPLVDGRYCSNNSCSLSNTLIDRMQQYKGVFLFKSI</sequence>
<organism evidence="1 2">
    <name type="scientific">Stegodyphus mimosarum</name>
    <name type="common">African social velvet spider</name>
    <dbReference type="NCBI Taxonomy" id="407821"/>
    <lineage>
        <taxon>Eukaryota</taxon>
        <taxon>Metazoa</taxon>
        <taxon>Ecdysozoa</taxon>
        <taxon>Arthropoda</taxon>
        <taxon>Chelicerata</taxon>
        <taxon>Arachnida</taxon>
        <taxon>Araneae</taxon>
        <taxon>Araneomorphae</taxon>
        <taxon>Entelegynae</taxon>
        <taxon>Eresoidea</taxon>
        <taxon>Eresidae</taxon>
        <taxon>Stegodyphus</taxon>
    </lineage>
</organism>
<dbReference type="EMBL" id="KK114603">
    <property type="protein sequence ID" value="KFM62852.1"/>
    <property type="molecule type" value="Genomic_DNA"/>
</dbReference>
<name>A0A087TCL3_STEMI</name>
<evidence type="ECO:0000313" key="2">
    <source>
        <dbReference type="Proteomes" id="UP000054359"/>
    </source>
</evidence>
<dbReference type="Proteomes" id="UP000054359">
    <property type="component" value="Unassembled WGS sequence"/>
</dbReference>
<protein>
    <submittedName>
        <fullName evidence="1">Uncharacterized protein</fullName>
    </submittedName>
</protein>
<keyword evidence="2" id="KW-1185">Reference proteome</keyword>